<dbReference type="InterPro" id="IPR008991">
    <property type="entry name" value="Translation_prot_SH3-like_sf"/>
</dbReference>
<dbReference type="InterPro" id="IPR041988">
    <property type="entry name" value="Ribosomal_uL24_KOW"/>
</dbReference>
<dbReference type="HOGENOM" id="CLU_041333_0_0_1"/>
<evidence type="ECO:0000313" key="5">
    <source>
        <dbReference type="Proteomes" id="UP000053599"/>
    </source>
</evidence>
<name>A0A0D1YV57_9EURO</name>
<organism evidence="4 5">
    <name type="scientific">Exophiala sideris</name>
    <dbReference type="NCBI Taxonomy" id="1016849"/>
    <lineage>
        <taxon>Eukaryota</taxon>
        <taxon>Fungi</taxon>
        <taxon>Dikarya</taxon>
        <taxon>Ascomycota</taxon>
        <taxon>Pezizomycotina</taxon>
        <taxon>Eurotiomycetes</taxon>
        <taxon>Chaetothyriomycetidae</taxon>
        <taxon>Chaetothyriales</taxon>
        <taxon>Herpotrichiellaceae</taxon>
        <taxon>Exophiala</taxon>
    </lineage>
</organism>
<keyword evidence="2" id="KW-0689">Ribosomal protein</keyword>
<keyword evidence="3" id="KW-0687">Ribonucleoprotein</keyword>
<dbReference type="CDD" id="cd06089">
    <property type="entry name" value="KOW_RPL26"/>
    <property type="match status" value="1"/>
</dbReference>
<dbReference type="OrthoDB" id="359154at2759"/>
<evidence type="ECO:0008006" key="6">
    <source>
        <dbReference type="Google" id="ProtNLM"/>
    </source>
</evidence>
<dbReference type="EMBL" id="KN846953">
    <property type="protein sequence ID" value="KIV78753.1"/>
    <property type="molecule type" value="Genomic_DNA"/>
</dbReference>
<dbReference type="SUPFAM" id="SSF50104">
    <property type="entry name" value="Translation proteins SH3-like domain"/>
    <property type="match status" value="1"/>
</dbReference>
<dbReference type="PANTHER" id="PTHR12903">
    <property type="entry name" value="MITOCHONDRIAL RIBOSOMAL PROTEIN L24"/>
    <property type="match status" value="1"/>
</dbReference>
<dbReference type="InterPro" id="IPR003256">
    <property type="entry name" value="Ribosomal_uL24"/>
</dbReference>
<dbReference type="GO" id="GO:0005840">
    <property type="term" value="C:ribosome"/>
    <property type="evidence" value="ECO:0007669"/>
    <property type="project" value="UniProtKB-KW"/>
</dbReference>
<dbReference type="Pfam" id="PF22682">
    <property type="entry name" value="Ribosomal_uL24m-like"/>
    <property type="match status" value="1"/>
</dbReference>
<evidence type="ECO:0000256" key="3">
    <source>
        <dbReference type="ARBA" id="ARBA00023274"/>
    </source>
</evidence>
<dbReference type="STRING" id="1016849.A0A0D1YV57"/>
<dbReference type="Gene3D" id="2.30.30.30">
    <property type="match status" value="1"/>
</dbReference>
<evidence type="ECO:0000256" key="2">
    <source>
        <dbReference type="ARBA" id="ARBA00022980"/>
    </source>
</evidence>
<dbReference type="AlphaFoldDB" id="A0A0D1YV57"/>
<comment type="similarity">
    <text evidence="1">Belongs to the universal ribosomal protein uL24 family.</text>
</comment>
<dbReference type="GO" id="GO:0003723">
    <property type="term" value="F:RNA binding"/>
    <property type="evidence" value="ECO:0007669"/>
    <property type="project" value="InterPro"/>
</dbReference>
<dbReference type="Proteomes" id="UP000053599">
    <property type="component" value="Unassembled WGS sequence"/>
</dbReference>
<dbReference type="GO" id="GO:0003735">
    <property type="term" value="F:structural constituent of ribosome"/>
    <property type="evidence" value="ECO:0007669"/>
    <property type="project" value="InterPro"/>
</dbReference>
<proteinExistence type="inferred from homology"/>
<dbReference type="GO" id="GO:0006412">
    <property type="term" value="P:translation"/>
    <property type="evidence" value="ECO:0007669"/>
    <property type="project" value="InterPro"/>
</dbReference>
<dbReference type="GO" id="GO:1990904">
    <property type="term" value="C:ribonucleoprotein complex"/>
    <property type="evidence" value="ECO:0007669"/>
    <property type="project" value="UniProtKB-KW"/>
</dbReference>
<evidence type="ECO:0000256" key="1">
    <source>
        <dbReference type="ARBA" id="ARBA00010618"/>
    </source>
</evidence>
<protein>
    <recommendedName>
        <fullName evidence="6">KOW domain-containing protein</fullName>
    </recommendedName>
</protein>
<evidence type="ECO:0000313" key="4">
    <source>
        <dbReference type="EMBL" id="KIV78753.1"/>
    </source>
</evidence>
<gene>
    <name evidence="4" type="ORF">PV11_06365</name>
</gene>
<reference evidence="4 5" key="1">
    <citation type="submission" date="2015-01" db="EMBL/GenBank/DDBJ databases">
        <title>The Genome Sequence of Exophiala sideris CBS121828.</title>
        <authorList>
            <consortium name="The Broad Institute Genomics Platform"/>
            <person name="Cuomo C."/>
            <person name="de Hoog S."/>
            <person name="Gorbushina A."/>
            <person name="Stielow B."/>
            <person name="Teixiera M."/>
            <person name="Abouelleil A."/>
            <person name="Chapman S.B."/>
            <person name="Priest M."/>
            <person name="Young S.K."/>
            <person name="Wortman J."/>
            <person name="Nusbaum C."/>
            <person name="Birren B."/>
        </authorList>
    </citation>
    <scope>NUCLEOTIDE SEQUENCE [LARGE SCALE GENOMIC DNA]</scope>
    <source>
        <strain evidence="4 5">CBS 121828</strain>
    </source>
</reference>
<sequence length="378" mass="43514">MQRILRINLLARNQALKAKRKKNLKDAKGEWREHAIRQIAAEKTKREFVQNERKNRREDWIAGPLASKRDAAEKADLYGTVSGLLAQGPTFPQRARNHPRGSGWDKVGSEGLIGEHKEWEGEGNEGNIVAGDRVVVIHGHESIVGQIGMVKDVHPHRKELAIEGLNMADVVLPEGSRLRERMPFQSMELPLPLSAVRLVYRWTDDVTGKDRDVVVKHLRGGAPYFQRETNSSLPRHTRYIAGENVEIPWPEDDPQKYQIFNGDTSRFEVEYQSYLPSLDERNPVLPHPSIVDELNEKKYDRDRAWHEDEYVRLKVLEDARAVWYESRKLITPAMELAEEKKKIAAQRAEEVKQRGVTEETIRLLKEVKSARKKQRVAV</sequence>
<dbReference type="InterPro" id="IPR014722">
    <property type="entry name" value="Rib_uL2_dom2"/>
</dbReference>
<accession>A0A0D1YV57</accession>